<keyword evidence="1 7" id="KW-0723">Serine/threonine-protein kinase</keyword>
<evidence type="ECO:0000256" key="8">
    <source>
        <dbReference type="SAM" id="MobiDB-lite"/>
    </source>
</evidence>
<keyword evidence="12" id="KW-1185">Reference proteome</keyword>
<dbReference type="SMART" id="SM00220">
    <property type="entry name" value="S_TKc"/>
    <property type="match status" value="1"/>
</dbReference>
<feature type="domain" description="Protein kinase" evidence="9">
    <location>
        <begin position="56"/>
        <end position="331"/>
    </location>
</feature>
<sequence>MARIETAMSPTTEDEDSPARRLTLGLPNARFSDLGASAGASTPQSPAWPDQLCEQYDIQRVIGRGASSQVFAATHKSSGEKRAVKRIYKPKCCRTARATRRLRDEVRVLSQIRHRHIVEMREVFETPSELFVVMERCEGGELFDRIVAKGSFSEAEAATVMRQLLSALADCHRRGVLHRDVKPENLLLTSSEGWELKLSDFGLVKTLSDMDEFSEEEIVSPDSIDETAQRFRRAETHTLCGSPYYMAPEVCGREKYGPAVDVWSSGVVLFILLTGAPPWERPPQFGSAPDLDVGRDLGHVSSDAVDLILRMLRPFPGDRCTAQEALSHSWFKREERNRLSSPRYAPQLKLFQEKRKRRRDSAALDLTPMNRALPHIDKRGRSDDSKEPPLEYDTLSSDGSDYGGDEPPHLLNRDDSLSMDNDFS</sequence>
<dbReference type="InterPro" id="IPR011009">
    <property type="entry name" value="Kinase-like_dom_sf"/>
</dbReference>
<evidence type="ECO:0000256" key="2">
    <source>
        <dbReference type="ARBA" id="ARBA00022679"/>
    </source>
</evidence>
<organism evidence="10">
    <name type="scientific">Pelagomonas calceolata</name>
    <dbReference type="NCBI Taxonomy" id="35677"/>
    <lineage>
        <taxon>Eukaryota</taxon>
        <taxon>Sar</taxon>
        <taxon>Stramenopiles</taxon>
        <taxon>Ochrophyta</taxon>
        <taxon>Pelagophyceae</taxon>
        <taxon>Pelagomonadales</taxon>
        <taxon>Pelagomonadaceae</taxon>
        <taxon>Pelagomonas</taxon>
    </lineage>
</organism>
<dbReference type="InterPro" id="IPR017441">
    <property type="entry name" value="Protein_kinase_ATP_BS"/>
</dbReference>
<evidence type="ECO:0000256" key="4">
    <source>
        <dbReference type="ARBA" id="ARBA00022777"/>
    </source>
</evidence>
<evidence type="ECO:0000256" key="6">
    <source>
        <dbReference type="PROSITE-ProRule" id="PRU10141"/>
    </source>
</evidence>
<dbReference type="AlphaFoldDB" id="A0A7S4A667"/>
<gene>
    <name evidence="10" type="ORF">PCAL00307_LOCUS19712</name>
    <name evidence="11" type="ORF">PECAL_1P26900</name>
</gene>
<evidence type="ECO:0000313" key="10">
    <source>
        <dbReference type="EMBL" id="CAE0704264.1"/>
    </source>
</evidence>
<dbReference type="EMBL" id="HBIW01022857">
    <property type="protein sequence ID" value="CAE0704264.1"/>
    <property type="molecule type" value="Transcribed_RNA"/>
</dbReference>
<feature type="region of interest" description="Disordered" evidence="8">
    <location>
        <begin position="1"/>
        <end position="20"/>
    </location>
</feature>
<protein>
    <recommendedName>
        <fullName evidence="9">Protein kinase domain-containing protein</fullName>
    </recommendedName>
</protein>
<evidence type="ECO:0000313" key="11">
    <source>
        <dbReference type="EMBL" id="CAH0366213.1"/>
    </source>
</evidence>
<reference evidence="11" key="2">
    <citation type="submission" date="2021-11" db="EMBL/GenBank/DDBJ databases">
        <authorList>
            <consortium name="Genoscope - CEA"/>
            <person name="William W."/>
        </authorList>
    </citation>
    <scope>NUCLEOTIDE SEQUENCE</scope>
</reference>
<dbReference type="PROSITE" id="PS00107">
    <property type="entry name" value="PROTEIN_KINASE_ATP"/>
    <property type="match status" value="1"/>
</dbReference>
<keyword evidence="3 6" id="KW-0547">Nucleotide-binding</keyword>
<proteinExistence type="inferred from homology"/>
<keyword evidence="4" id="KW-0418">Kinase</keyword>
<dbReference type="InterPro" id="IPR008271">
    <property type="entry name" value="Ser/Thr_kinase_AS"/>
</dbReference>
<feature type="region of interest" description="Disordered" evidence="8">
    <location>
        <begin position="350"/>
        <end position="424"/>
    </location>
</feature>
<dbReference type="EMBL" id="CAKKNE010000001">
    <property type="protein sequence ID" value="CAH0366213.1"/>
    <property type="molecule type" value="Genomic_DNA"/>
</dbReference>
<evidence type="ECO:0000313" key="12">
    <source>
        <dbReference type="Proteomes" id="UP000789595"/>
    </source>
</evidence>
<dbReference type="InterPro" id="IPR050205">
    <property type="entry name" value="CDPK_Ser/Thr_kinases"/>
</dbReference>
<dbReference type="Pfam" id="PF00069">
    <property type="entry name" value="Pkinase"/>
    <property type="match status" value="1"/>
</dbReference>
<feature type="compositionally biased region" description="Basic and acidic residues" evidence="8">
    <location>
        <begin position="406"/>
        <end position="416"/>
    </location>
</feature>
<evidence type="ECO:0000259" key="9">
    <source>
        <dbReference type="PROSITE" id="PS50011"/>
    </source>
</evidence>
<dbReference type="InterPro" id="IPR000719">
    <property type="entry name" value="Prot_kinase_dom"/>
</dbReference>
<dbReference type="GO" id="GO:0005524">
    <property type="term" value="F:ATP binding"/>
    <property type="evidence" value="ECO:0007669"/>
    <property type="project" value="UniProtKB-UniRule"/>
</dbReference>
<dbReference type="PROSITE" id="PS50011">
    <property type="entry name" value="PROTEIN_KINASE_DOM"/>
    <property type="match status" value="1"/>
</dbReference>
<accession>A0A7S4A667</accession>
<name>A0A7S4A667_9STRA</name>
<dbReference type="SUPFAM" id="SSF56112">
    <property type="entry name" value="Protein kinase-like (PK-like)"/>
    <property type="match status" value="1"/>
</dbReference>
<dbReference type="CDD" id="cd05117">
    <property type="entry name" value="STKc_CAMK"/>
    <property type="match status" value="1"/>
</dbReference>
<dbReference type="PANTHER" id="PTHR24349">
    <property type="entry name" value="SERINE/THREONINE-PROTEIN KINASE"/>
    <property type="match status" value="1"/>
</dbReference>
<keyword evidence="2" id="KW-0808">Transferase</keyword>
<dbReference type="Gene3D" id="1.10.510.10">
    <property type="entry name" value="Transferase(Phosphotransferase) domain 1"/>
    <property type="match status" value="1"/>
</dbReference>
<dbReference type="OrthoDB" id="40902at2759"/>
<dbReference type="PROSITE" id="PS00108">
    <property type="entry name" value="PROTEIN_KINASE_ST"/>
    <property type="match status" value="1"/>
</dbReference>
<dbReference type="GO" id="GO:0004674">
    <property type="term" value="F:protein serine/threonine kinase activity"/>
    <property type="evidence" value="ECO:0007669"/>
    <property type="project" value="UniProtKB-KW"/>
</dbReference>
<evidence type="ECO:0000256" key="1">
    <source>
        <dbReference type="ARBA" id="ARBA00022527"/>
    </source>
</evidence>
<comment type="similarity">
    <text evidence="7">Belongs to the protein kinase superfamily.</text>
</comment>
<dbReference type="Proteomes" id="UP000789595">
    <property type="component" value="Unassembled WGS sequence"/>
</dbReference>
<dbReference type="FunFam" id="1.10.510.10:FF:000571">
    <property type="entry name" value="Maternal embryonic leucine zipper kinase"/>
    <property type="match status" value="1"/>
</dbReference>
<reference evidence="10" key="1">
    <citation type="submission" date="2021-01" db="EMBL/GenBank/DDBJ databases">
        <authorList>
            <person name="Corre E."/>
            <person name="Pelletier E."/>
            <person name="Niang G."/>
            <person name="Scheremetjew M."/>
            <person name="Finn R."/>
            <person name="Kale V."/>
            <person name="Holt S."/>
            <person name="Cochrane G."/>
            <person name="Meng A."/>
            <person name="Brown T."/>
            <person name="Cohen L."/>
        </authorList>
    </citation>
    <scope>NUCLEOTIDE SEQUENCE</scope>
    <source>
        <strain evidence="10">CCMP1756</strain>
    </source>
</reference>
<evidence type="ECO:0000256" key="7">
    <source>
        <dbReference type="RuleBase" id="RU000304"/>
    </source>
</evidence>
<evidence type="ECO:0000256" key="3">
    <source>
        <dbReference type="ARBA" id="ARBA00022741"/>
    </source>
</evidence>
<evidence type="ECO:0000256" key="5">
    <source>
        <dbReference type="ARBA" id="ARBA00022840"/>
    </source>
</evidence>
<feature type="binding site" evidence="6">
    <location>
        <position position="85"/>
    </location>
    <ligand>
        <name>ATP</name>
        <dbReference type="ChEBI" id="CHEBI:30616"/>
    </ligand>
</feature>
<feature type="compositionally biased region" description="Basic and acidic residues" evidence="8">
    <location>
        <begin position="374"/>
        <end position="389"/>
    </location>
</feature>
<keyword evidence="5 6" id="KW-0067">ATP-binding</keyword>